<feature type="chain" id="PRO_5007586140" description="Secreted protein" evidence="2">
    <location>
        <begin position="24"/>
        <end position="91"/>
    </location>
</feature>
<keyword evidence="2" id="KW-0732">Signal</keyword>
<evidence type="ECO:0008006" key="5">
    <source>
        <dbReference type="Google" id="ProtNLM"/>
    </source>
</evidence>
<organism evidence="3 4">
    <name type="scientific">Alligator mississippiensis</name>
    <name type="common">American alligator</name>
    <dbReference type="NCBI Taxonomy" id="8496"/>
    <lineage>
        <taxon>Eukaryota</taxon>
        <taxon>Metazoa</taxon>
        <taxon>Chordata</taxon>
        <taxon>Craniata</taxon>
        <taxon>Vertebrata</taxon>
        <taxon>Euteleostomi</taxon>
        <taxon>Archelosauria</taxon>
        <taxon>Archosauria</taxon>
        <taxon>Crocodylia</taxon>
        <taxon>Alligatoridae</taxon>
        <taxon>Alligatorinae</taxon>
        <taxon>Alligator</taxon>
    </lineage>
</organism>
<evidence type="ECO:0000256" key="1">
    <source>
        <dbReference type="SAM" id="MobiDB-lite"/>
    </source>
</evidence>
<dbReference type="AlphaFoldDB" id="A0A151NKA6"/>
<reference evidence="3 4" key="1">
    <citation type="journal article" date="2012" name="Genome Biol.">
        <title>Sequencing three crocodilian genomes to illuminate the evolution of archosaurs and amniotes.</title>
        <authorList>
            <person name="St John J.A."/>
            <person name="Braun E.L."/>
            <person name="Isberg S.R."/>
            <person name="Miles L.G."/>
            <person name="Chong A.Y."/>
            <person name="Gongora J."/>
            <person name="Dalzell P."/>
            <person name="Moran C."/>
            <person name="Bed'hom B."/>
            <person name="Abzhanov A."/>
            <person name="Burgess S.C."/>
            <person name="Cooksey A.M."/>
            <person name="Castoe T.A."/>
            <person name="Crawford N.G."/>
            <person name="Densmore L.D."/>
            <person name="Drew J.C."/>
            <person name="Edwards S.V."/>
            <person name="Faircloth B.C."/>
            <person name="Fujita M.K."/>
            <person name="Greenwold M.J."/>
            <person name="Hoffmann F.G."/>
            <person name="Howard J.M."/>
            <person name="Iguchi T."/>
            <person name="Janes D.E."/>
            <person name="Khan S.Y."/>
            <person name="Kohno S."/>
            <person name="de Koning A.J."/>
            <person name="Lance S.L."/>
            <person name="McCarthy F.M."/>
            <person name="McCormack J.E."/>
            <person name="Merchant M.E."/>
            <person name="Peterson D.G."/>
            <person name="Pollock D.D."/>
            <person name="Pourmand N."/>
            <person name="Raney B.J."/>
            <person name="Roessler K.A."/>
            <person name="Sanford J.R."/>
            <person name="Sawyer R.H."/>
            <person name="Schmidt C.J."/>
            <person name="Triplett E.W."/>
            <person name="Tuberville T.D."/>
            <person name="Venegas-Anaya M."/>
            <person name="Howard J.T."/>
            <person name="Jarvis E.D."/>
            <person name="Guillette L.J.Jr."/>
            <person name="Glenn T.C."/>
            <person name="Green R.E."/>
            <person name="Ray D.A."/>
        </authorList>
    </citation>
    <scope>NUCLEOTIDE SEQUENCE [LARGE SCALE GENOMIC DNA]</scope>
    <source>
        <strain evidence="3">KSC_2009_1</strain>
    </source>
</reference>
<name>A0A151NKA6_ALLMI</name>
<keyword evidence="4" id="KW-1185">Reference proteome</keyword>
<sequence>MESHLMLIVGILNAVVLLVAVMSDDCSCLLPQETGSGIQSSTCPQNFREPRLSKRRLGERRLRELRWCQHDGPDPGEGTGAGVVDKGWAMS</sequence>
<gene>
    <name evidence="3" type="ORF">Y1Q_0009462</name>
</gene>
<feature type="region of interest" description="Disordered" evidence="1">
    <location>
        <begin position="68"/>
        <end position="91"/>
    </location>
</feature>
<comment type="caution">
    <text evidence="3">The sequence shown here is derived from an EMBL/GenBank/DDBJ whole genome shotgun (WGS) entry which is preliminary data.</text>
</comment>
<accession>A0A151NKA6</accession>
<evidence type="ECO:0000313" key="3">
    <source>
        <dbReference type="EMBL" id="KYO37109.1"/>
    </source>
</evidence>
<evidence type="ECO:0000256" key="2">
    <source>
        <dbReference type="SAM" id="SignalP"/>
    </source>
</evidence>
<dbReference type="Proteomes" id="UP000050525">
    <property type="component" value="Unassembled WGS sequence"/>
</dbReference>
<protein>
    <recommendedName>
        <fullName evidence="5">Secreted protein</fullName>
    </recommendedName>
</protein>
<dbReference type="EMBL" id="AKHW03002838">
    <property type="protein sequence ID" value="KYO37109.1"/>
    <property type="molecule type" value="Genomic_DNA"/>
</dbReference>
<feature type="signal peptide" evidence="2">
    <location>
        <begin position="1"/>
        <end position="23"/>
    </location>
</feature>
<proteinExistence type="predicted"/>
<evidence type="ECO:0000313" key="4">
    <source>
        <dbReference type="Proteomes" id="UP000050525"/>
    </source>
</evidence>